<name>A0AAW0KZ21_QUESU</name>
<dbReference type="Pfam" id="PF25333">
    <property type="entry name" value="DUF2921_N"/>
    <property type="match status" value="1"/>
</dbReference>
<feature type="domain" description="DUF2921" evidence="1">
    <location>
        <begin position="111"/>
        <end position="201"/>
    </location>
</feature>
<proteinExistence type="predicted"/>
<gene>
    <name evidence="2" type="ORF">CFP56_010754</name>
</gene>
<comment type="caution">
    <text evidence="2">The sequence shown here is derived from an EMBL/GenBank/DDBJ whole genome shotgun (WGS) entry which is preliminary data.</text>
</comment>
<dbReference type="PANTHER" id="PTHR33389">
    <property type="entry name" value="FAMILY PROTEIN, PUTATIVE (DUF2921)-RELATED"/>
    <property type="match status" value="1"/>
</dbReference>
<sequence length="205" mass="22918">MIGSEYNNVDSGCMKGCPDVVLQLNYPKNSGIYGSLIGGTLESLNVKEEDEDSEYFEPIEILGLSENPIHEYESDCLSAHGVGDSENKTSMKLSPTRYHHWGVCFLLKIRTNFYELEYGSDCNGVNCNPFGESIGYLPNRIFYKVLRCENRKKMQMLLGFPNSSYSGIEFPFDPNSMLIAVGAWDKTETRFCGVACRILNGTVLG</sequence>
<evidence type="ECO:0000259" key="1">
    <source>
        <dbReference type="Pfam" id="PF25333"/>
    </source>
</evidence>
<protein>
    <recommendedName>
        <fullName evidence="1">DUF2921 domain-containing protein</fullName>
    </recommendedName>
</protein>
<dbReference type="InterPro" id="IPR057425">
    <property type="entry name" value="DUF2921_N"/>
</dbReference>
<dbReference type="Proteomes" id="UP000237347">
    <property type="component" value="Unassembled WGS sequence"/>
</dbReference>
<dbReference type="EMBL" id="PKMF04000183">
    <property type="protein sequence ID" value="KAK7844607.1"/>
    <property type="molecule type" value="Genomic_DNA"/>
</dbReference>
<accession>A0AAW0KZ21</accession>
<organism evidence="2 3">
    <name type="scientific">Quercus suber</name>
    <name type="common">Cork oak</name>
    <dbReference type="NCBI Taxonomy" id="58331"/>
    <lineage>
        <taxon>Eukaryota</taxon>
        <taxon>Viridiplantae</taxon>
        <taxon>Streptophyta</taxon>
        <taxon>Embryophyta</taxon>
        <taxon>Tracheophyta</taxon>
        <taxon>Spermatophyta</taxon>
        <taxon>Magnoliopsida</taxon>
        <taxon>eudicotyledons</taxon>
        <taxon>Gunneridae</taxon>
        <taxon>Pentapetalae</taxon>
        <taxon>rosids</taxon>
        <taxon>fabids</taxon>
        <taxon>Fagales</taxon>
        <taxon>Fagaceae</taxon>
        <taxon>Quercus</taxon>
    </lineage>
</organism>
<keyword evidence="3" id="KW-1185">Reference proteome</keyword>
<reference evidence="2 3" key="1">
    <citation type="journal article" date="2018" name="Sci. Data">
        <title>The draft genome sequence of cork oak.</title>
        <authorList>
            <person name="Ramos A.M."/>
            <person name="Usie A."/>
            <person name="Barbosa P."/>
            <person name="Barros P.M."/>
            <person name="Capote T."/>
            <person name="Chaves I."/>
            <person name="Simoes F."/>
            <person name="Abreu I."/>
            <person name="Carrasquinho I."/>
            <person name="Faro C."/>
            <person name="Guimaraes J.B."/>
            <person name="Mendonca D."/>
            <person name="Nobrega F."/>
            <person name="Rodrigues L."/>
            <person name="Saibo N.J.M."/>
            <person name="Varela M.C."/>
            <person name="Egas C."/>
            <person name="Matos J."/>
            <person name="Miguel C.M."/>
            <person name="Oliveira M.M."/>
            <person name="Ricardo C.P."/>
            <person name="Goncalves S."/>
        </authorList>
    </citation>
    <scope>NUCLEOTIDE SEQUENCE [LARGE SCALE GENOMIC DNA]</scope>
    <source>
        <strain evidence="3">cv. HL8</strain>
    </source>
</reference>
<dbReference type="PANTHER" id="PTHR33389:SF22">
    <property type="entry name" value="FAMILY PROTEIN, PUTATIVE (DUF2921)-RELATED"/>
    <property type="match status" value="1"/>
</dbReference>
<evidence type="ECO:0000313" key="2">
    <source>
        <dbReference type="EMBL" id="KAK7844607.1"/>
    </source>
</evidence>
<evidence type="ECO:0000313" key="3">
    <source>
        <dbReference type="Proteomes" id="UP000237347"/>
    </source>
</evidence>
<dbReference type="AlphaFoldDB" id="A0AAW0KZ21"/>